<accession>A0AAV9HX94</accession>
<comment type="caution">
    <text evidence="2">The sequence shown here is derived from an EMBL/GenBank/DDBJ whole genome shotgun (WGS) entry which is preliminary data.</text>
</comment>
<reference evidence="2" key="1">
    <citation type="journal article" date="2023" name="Mol. Phylogenet. Evol.">
        <title>Genome-scale phylogeny and comparative genomics of the fungal order Sordariales.</title>
        <authorList>
            <person name="Hensen N."/>
            <person name="Bonometti L."/>
            <person name="Westerberg I."/>
            <person name="Brannstrom I.O."/>
            <person name="Guillou S."/>
            <person name="Cros-Aarteil S."/>
            <person name="Calhoun S."/>
            <person name="Haridas S."/>
            <person name="Kuo A."/>
            <person name="Mondo S."/>
            <person name="Pangilinan J."/>
            <person name="Riley R."/>
            <person name="LaButti K."/>
            <person name="Andreopoulos B."/>
            <person name="Lipzen A."/>
            <person name="Chen C."/>
            <person name="Yan M."/>
            <person name="Daum C."/>
            <person name="Ng V."/>
            <person name="Clum A."/>
            <person name="Steindorff A."/>
            <person name="Ohm R.A."/>
            <person name="Martin F."/>
            <person name="Silar P."/>
            <person name="Natvig D.O."/>
            <person name="Lalanne C."/>
            <person name="Gautier V."/>
            <person name="Ament-Velasquez S.L."/>
            <person name="Kruys A."/>
            <person name="Hutchinson M.I."/>
            <person name="Powell A.J."/>
            <person name="Barry K."/>
            <person name="Miller A.N."/>
            <person name="Grigoriev I.V."/>
            <person name="Debuchy R."/>
            <person name="Gladieux P."/>
            <person name="Hiltunen Thoren M."/>
            <person name="Johannesson H."/>
        </authorList>
    </citation>
    <scope>NUCLEOTIDE SEQUENCE</scope>
    <source>
        <strain evidence="2">PSN324</strain>
    </source>
</reference>
<reference evidence="2" key="2">
    <citation type="submission" date="2023-06" db="EMBL/GenBank/DDBJ databases">
        <authorList>
            <consortium name="Lawrence Berkeley National Laboratory"/>
            <person name="Mondo S.J."/>
            <person name="Hensen N."/>
            <person name="Bonometti L."/>
            <person name="Westerberg I."/>
            <person name="Brannstrom I.O."/>
            <person name="Guillou S."/>
            <person name="Cros-Aarteil S."/>
            <person name="Calhoun S."/>
            <person name="Haridas S."/>
            <person name="Kuo A."/>
            <person name="Pangilinan J."/>
            <person name="Riley R."/>
            <person name="Labutti K."/>
            <person name="Andreopoulos B."/>
            <person name="Lipzen A."/>
            <person name="Chen C."/>
            <person name="Yanf M."/>
            <person name="Daum C."/>
            <person name="Ng V."/>
            <person name="Clum A."/>
            <person name="Steindorff A."/>
            <person name="Ohm R."/>
            <person name="Martin F."/>
            <person name="Silar P."/>
            <person name="Natvig D."/>
            <person name="Lalanne C."/>
            <person name="Gautier V."/>
            <person name="Ament-Velasquez S.L."/>
            <person name="Kruys A."/>
            <person name="Hutchinson M.I."/>
            <person name="Powell A.J."/>
            <person name="Barry K."/>
            <person name="Miller A.N."/>
            <person name="Grigoriev I.V."/>
            <person name="Debuchy R."/>
            <person name="Gladieux P."/>
            <person name="Thoren M.H."/>
            <person name="Johannesson H."/>
        </authorList>
    </citation>
    <scope>NUCLEOTIDE SEQUENCE</scope>
    <source>
        <strain evidence="2">PSN324</strain>
    </source>
</reference>
<gene>
    <name evidence="2" type="ORF">QBC42DRAFT_249027</name>
</gene>
<evidence type="ECO:0000313" key="3">
    <source>
        <dbReference type="Proteomes" id="UP001321749"/>
    </source>
</evidence>
<sequence>MPGKRQGSSKRLKSDRNDPGLDQSDGEEATRRSIKNWLARKRSTEEAAKAVRDGAATDGTSQPSRGSRGGAKAAVPCIAPPPRVHIEVPEIDWNDPPEKPPRYLGREGAHLAKMCVSNNTRSKTATRNFLWDLGYDIRYIIFRMLFVHDAPLVMTQEMLGFGTQRGNLFYVASQQGGIGREPLVLQPPKRRIRFGEDAPRAGPYAFGPQQRALMRSAKWLYIECARIFYMQNSFRIFVDFHDDLNDPIGRLSVMFVYGVRRLALDIVVQDMGKIQASPPLQLLSSWMTQMELNGFRVPIPYHIKEYLPPLERDLGPGNDFPGVDNWVPEWDAGRPLVERTITISPAYPFIKTLSAPHWGPIIRRLRVFRAELNVLSLNMLDGPDSTELWISTGHADRIRLRQEREFMKPIDAMFDMFRYYVRHTANFKFRLIVPHDDFVLSGNYWVRSWPEDPPRTGQFFADKILDYFAMTLRRPTTELPDPAPPAIPTHG</sequence>
<name>A0AAV9HX94_9PEZI</name>
<feature type="region of interest" description="Disordered" evidence="1">
    <location>
        <begin position="1"/>
        <end position="77"/>
    </location>
</feature>
<evidence type="ECO:0000256" key="1">
    <source>
        <dbReference type="SAM" id="MobiDB-lite"/>
    </source>
</evidence>
<evidence type="ECO:0000313" key="2">
    <source>
        <dbReference type="EMBL" id="KAK4464993.1"/>
    </source>
</evidence>
<feature type="compositionally biased region" description="Basic residues" evidence="1">
    <location>
        <begin position="32"/>
        <end position="41"/>
    </location>
</feature>
<proteinExistence type="predicted"/>
<keyword evidence="3" id="KW-1185">Reference proteome</keyword>
<organism evidence="2 3">
    <name type="scientific">Cladorrhinum samala</name>
    <dbReference type="NCBI Taxonomy" id="585594"/>
    <lineage>
        <taxon>Eukaryota</taxon>
        <taxon>Fungi</taxon>
        <taxon>Dikarya</taxon>
        <taxon>Ascomycota</taxon>
        <taxon>Pezizomycotina</taxon>
        <taxon>Sordariomycetes</taxon>
        <taxon>Sordariomycetidae</taxon>
        <taxon>Sordariales</taxon>
        <taxon>Podosporaceae</taxon>
        <taxon>Cladorrhinum</taxon>
    </lineage>
</organism>
<dbReference type="EMBL" id="MU864943">
    <property type="protein sequence ID" value="KAK4464993.1"/>
    <property type="molecule type" value="Genomic_DNA"/>
</dbReference>
<dbReference type="AlphaFoldDB" id="A0AAV9HX94"/>
<dbReference type="Proteomes" id="UP001321749">
    <property type="component" value="Unassembled WGS sequence"/>
</dbReference>
<feature type="compositionally biased region" description="Basic and acidic residues" evidence="1">
    <location>
        <begin position="42"/>
        <end position="52"/>
    </location>
</feature>
<protein>
    <submittedName>
        <fullName evidence="2">Uncharacterized protein</fullName>
    </submittedName>
</protein>